<comment type="caution">
    <text evidence="2">The sequence shown here is derived from an EMBL/GenBank/DDBJ whole genome shotgun (WGS) entry which is preliminary data.</text>
</comment>
<reference evidence="2 3" key="1">
    <citation type="submission" date="2024-06" db="EMBL/GenBank/DDBJ databases">
        <title>A chromosome level genome sequence of Diviner's sage (Salvia divinorum).</title>
        <authorList>
            <person name="Ford S.A."/>
            <person name="Ro D.-K."/>
            <person name="Ness R.W."/>
            <person name="Phillips M.A."/>
        </authorList>
    </citation>
    <scope>NUCLEOTIDE SEQUENCE [LARGE SCALE GENOMIC DNA]</scope>
    <source>
        <strain evidence="2">SAF-2024a</strain>
        <tissue evidence="2">Leaf</tissue>
    </source>
</reference>
<dbReference type="EMBL" id="JBEAFC010000008">
    <property type="protein sequence ID" value="KAL1544214.1"/>
    <property type="molecule type" value="Genomic_DNA"/>
</dbReference>
<feature type="region of interest" description="Disordered" evidence="1">
    <location>
        <begin position="1"/>
        <end position="20"/>
    </location>
</feature>
<evidence type="ECO:0000313" key="3">
    <source>
        <dbReference type="Proteomes" id="UP001567538"/>
    </source>
</evidence>
<dbReference type="AlphaFoldDB" id="A0ABD1GJR1"/>
<keyword evidence="3" id="KW-1185">Reference proteome</keyword>
<dbReference type="Proteomes" id="UP001567538">
    <property type="component" value="Unassembled WGS sequence"/>
</dbReference>
<evidence type="ECO:0000256" key="1">
    <source>
        <dbReference type="SAM" id="MobiDB-lite"/>
    </source>
</evidence>
<organism evidence="2 3">
    <name type="scientific">Salvia divinorum</name>
    <name type="common">Maria pastora</name>
    <name type="synonym">Diviner's sage</name>
    <dbReference type="NCBI Taxonomy" id="28513"/>
    <lineage>
        <taxon>Eukaryota</taxon>
        <taxon>Viridiplantae</taxon>
        <taxon>Streptophyta</taxon>
        <taxon>Embryophyta</taxon>
        <taxon>Tracheophyta</taxon>
        <taxon>Spermatophyta</taxon>
        <taxon>Magnoliopsida</taxon>
        <taxon>eudicotyledons</taxon>
        <taxon>Gunneridae</taxon>
        <taxon>Pentapetalae</taxon>
        <taxon>asterids</taxon>
        <taxon>lamiids</taxon>
        <taxon>Lamiales</taxon>
        <taxon>Lamiaceae</taxon>
        <taxon>Nepetoideae</taxon>
        <taxon>Mentheae</taxon>
        <taxon>Salviinae</taxon>
        <taxon>Salvia</taxon>
        <taxon>Salvia subgen. Calosphace</taxon>
    </lineage>
</organism>
<gene>
    <name evidence="2" type="ORF">AAHA92_21093</name>
</gene>
<name>A0ABD1GJR1_SALDI</name>
<evidence type="ECO:0000313" key="2">
    <source>
        <dbReference type="EMBL" id="KAL1544214.1"/>
    </source>
</evidence>
<feature type="compositionally biased region" description="Polar residues" evidence="1">
    <location>
        <begin position="1"/>
        <end position="18"/>
    </location>
</feature>
<sequence>MVSQSEDSLSNATTTEVHTTLPLMETVSPRQQFQFRLERRIPLSKILLQTRSFSPMIEKRVFYLYQKMKPAAVEAEKKDDTHMRWKEIRYHNLLIRGA</sequence>
<protein>
    <submittedName>
        <fullName evidence="2">Uncharacterized protein</fullName>
    </submittedName>
</protein>
<accession>A0ABD1GJR1</accession>
<proteinExistence type="predicted"/>